<dbReference type="GO" id="GO:0003700">
    <property type="term" value="F:DNA-binding transcription factor activity"/>
    <property type="evidence" value="ECO:0007669"/>
    <property type="project" value="InterPro"/>
</dbReference>
<dbReference type="Pfam" id="PF01047">
    <property type="entry name" value="MarR"/>
    <property type="match status" value="1"/>
</dbReference>
<dbReference type="Proteomes" id="UP000265962">
    <property type="component" value="Unassembled WGS sequence"/>
</dbReference>
<dbReference type="InterPro" id="IPR039422">
    <property type="entry name" value="MarR/SlyA-like"/>
</dbReference>
<sequence length="159" mass="18065">MEDVSYPRWLDDEQQVIWRSCLAGSAYILAQLGVALRQFDLDINEYEILVRLSESEPHALRMSTLAENTYQSRSRLTHTVSRMEKRGLVTRRRAPEDRRGIIAELTEAGMALLQAAAPVHVESVRQVFIDRVDPEDLKAVGRVMAAVLRDLPTDSYAHC</sequence>
<dbReference type="InterPro" id="IPR000835">
    <property type="entry name" value="HTH_MarR-typ"/>
</dbReference>
<dbReference type="EMBL" id="OMOH01000002">
    <property type="protein sequence ID" value="SPF67602.1"/>
    <property type="molecule type" value="Genomic_DNA"/>
</dbReference>
<dbReference type="InterPro" id="IPR036388">
    <property type="entry name" value="WH-like_DNA-bd_sf"/>
</dbReference>
<accession>A0A375I301</accession>
<keyword evidence="3" id="KW-1185">Reference proteome</keyword>
<dbReference type="InterPro" id="IPR036390">
    <property type="entry name" value="WH_DNA-bd_sf"/>
</dbReference>
<reference evidence="3" key="1">
    <citation type="submission" date="2018-02" db="EMBL/GenBank/DDBJ databases">
        <authorList>
            <person name="Hornung B."/>
        </authorList>
    </citation>
    <scope>NUCLEOTIDE SEQUENCE [LARGE SCALE GENOMIC DNA]</scope>
</reference>
<feature type="domain" description="HTH marR-type" evidence="1">
    <location>
        <begin position="1"/>
        <end position="149"/>
    </location>
</feature>
<dbReference type="PANTHER" id="PTHR33164">
    <property type="entry name" value="TRANSCRIPTIONAL REGULATOR, MARR FAMILY"/>
    <property type="match status" value="1"/>
</dbReference>
<evidence type="ECO:0000313" key="2">
    <source>
        <dbReference type="EMBL" id="SPF67602.1"/>
    </source>
</evidence>
<dbReference type="AlphaFoldDB" id="A0A375I301"/>
<dbReference type="PROSITE" id="PS50995">
    <property type="entry name" value="HTH_MARR_2"/>
    <property type="match status" value="1"/>
</dbReference>
<gene>
    <name evidence="2" type="ORF">PROPJV5_0559</name>
</gene>
<evidence type="ECO:0000259" key="1">
    <source>
        <dbReference type="PROSITE" id="PS50995"/>
    </source>
</evidence>
<dbReference type="PRINTS" id="PR00598">
    <property type="entry name" value="HTHMARR"/>
</dbReference>
<dbReference type="PANTHER" id="PTHR33164:SF99">
    <property type="entry name" value="MARR FAMILY REGULATORY PROTEIN"/>
    <property type="match status" value="1"/>
</dbReference>
<dbReference type="GO" id="GO:0006950">
    <property type="term" value="P:response to stress"/>
    <property type="evidence" value="ECO:0007669"/>
    <property type="project" value="TreeGrafter"/>
</dbReference>
<dbReference type="RefSeq" id="WP_119714810.1">
    <property type="nucleotide sequence ID" value="NZ_OMOH01000002.1"/>
</dbReference>
<dbReference type="SUPFAM" id="SSF46785">
    <property type="entry name" value="Winged helix' DNA-binding domain"/>
    <property type="match status" value="1"/>
</dbReference>
<dbReference type="Gene3D" id="1.10.10.10">
    <property type="entry name" value="Winged helix-like DNA-binding domain superfamily/Winged helix DNA-binding domain"/>
    <property type="match status" value="1"/>
</dbReference>
<dbReference type="SMART" id="SM00347">
    <property type="entry name" value="HTH_MARR"/>
    <property type="match status" value="1"/>
</dbReference>
<evidence type="ECO:0000313" key="3">
    <source>
        <dbReference type="Proteomes" id="UP000265962"/>
    </source>
</evidence>
<protein>
    <submittedName>
        <fullName evidence="2">MarR-type HTH domain profile</fullName>
    </submittedName>
</protein>
<organism evidence="2 3">
    <name type="scientific">Propionibacterium ruminifibrarum</name>
    <dbReference type="NCBI Taxonomy" id="1962131"/>
    <lineage>
        <taxon>Bacteria</taxon>
        <taxon>Bacillati</taxon>
        <taxon>Actinomycetota</taxon>
        <taxon>Actinomycetes</taxon>
        <taxon>Propionibacteriales</taxon>
        <taxon>Propionibacteriaceae</taxon>
        <taxon>Propionibacterium</taxon>
    </lineage>
</organism>
<proteinExistence type="predicted"/>
<name>A0A375I301_9ACTN</name>
<dbReference type="OrthoDB" id="8635520at2"/>